<reference evidence="1" key="1">
    <citation type="submission" date="2023-07" db="EMBL/GenBank/DDBJ databases">
        <title>draft genome sequence of fig (Ficus carica).</title>
        <authorList>
            <person name="Takahashi T."/>
            <person name="Nishimura K."/>
        </authorList>
    </citation>
    <scope>NUCLEOTIDE SEQUENCE</scope>
</reference>
<accession>A0AA87ZHA7</accession>
<organism evidence="1 3">
    <name type="scientific">Ficus carica</name>
    <name type="common">Common fig</name>
    <dbReference type="NCBI Taxonomy" id="3494"/>
    <lineage>
        <taxon>Eukaryota</taxon>
        <taxon>Viridiplantae</taxon>
        <taxon>Streptophyta</taxon>
        <taxon>Embryophyta</taxon>
        <taxon>Tracheophyta</taxon>
        <taxon>Spermatophyta</taxon>
        <taxon>Magnoliopsida</taxon>
        <taxon>eudicotyledons</taxon>
        <taxon>Gunneridae</taxon>
        <taxon>Pentapetalae</taxon>
        <taxon>rosids</taxon>
        <taxon>fabids</taxon>
        <taxon>Rosales</taxon>
        <taxon>Moraceae</taxon>
        <taxon>Ficeae</taxon>
        <taxon>Ficus</taxon>
    </lineage>
</organism>
<protein>
    <submittedName>
        <fullName evidence="1">Uncharacterized protein</fullName>
    </submittedName>
</protein>
<evidence type="ECO:0000313" key="3">
    <source>
        <dbReference type="Proteomes" id="UP001187192"/>
    </source>
</evidence>
<dbReference type="AlphaFoldDB" id="A0AA87ZHA7"/>
<dbReference type="EMBL" id="BTGU01002282">
    <property type="protein sequence ID" value="GMN36228.1"/>
    <property type="molecule type" value="Genomic_DNA"/>
</dbReference>
<name>A0AA87ZHA7_FICCA</name>
<comment type="caution">
    <text evidence="1">The sequence shown here is derived from an EMBL/GenBank/DDBJ whole genome shotgun (WGS) entry which is preliminary data.</text>
</comment>
<feature type="non-terminal residue" evidence="1">
    <location>
        <position position="47"/>
    </location>
</feature>
<sequence length="47" mass="5559">MNVSIRPKRKYRRFGKLPRSVHVNEVSSLEQISPYVVRRDCLAPYLV</sequence>
<evidence type="ECO:0000313" key="2">
    <source>
        <dbReference type="EMBL" id="GMN36371.1"/>
    </source>
</evidence>
<keyword evidence="3" id="KW-1185">Reference proteome</keyword>
<dbReference type="EMBL" id="BTGU01002298">
    <property type="protein sequence ID" value="GMN36371.1"/>
    <property type="molecule type" value="Genomic_DNA"/>
</dbReference>
<proteinExistence type="predicted"/>
<evidence type="ECO:0000313" key="1">
    <source>
        <dbReference type="EMBL" id="GMN36228.1"/>
    </source>
</evidence>
<dbReference type="Proteomes" id="UP001187192">
    <property type="component" value="Unassembled WGS sequence"/>
</dbReference>
<gene>
    <name evidence="1" type="ORF">TIFTF001_042398</name>
    <name evidence="2" type="ORF">TIFTF001_042422</name>
</gene>